<feature type="transmembrane region" description="Helical" evidence="2">
    <location>
        <begin position="360"/>
        <end position="378"/>
    </location>
</feature>
<dbReference type="InterPro" id="IPR036259">
    <property type="entry name" value="MFS_trans_sf"/>
</dbReference>
<gene>
    <name evidence="3" type="ORF">M0811_07573</name>
</gene>
<dbReference type="Gene3D" id="1.20.1250.20">
    <property type="entry name" value="MFS general substrate transporter like domains"/>
    <property type="match status" value="1"/>
</dbReference>
<dbReference type="AlphaFoldDB" id="A0A9Q0LMG1"/>
<keyword evidence="2" id="KW-0812">Transmembrane</keyword>
<feature type="transmembrane region" description="Helical" evidence="2">
    <location>
        <begin position="444"/>
        <end position="470"/>
    </location>
</feature>
<feature type="transmembrane region" description="Helical" evidence="2">
    <location>
        <begin position="390"/>
        <end position="407"/>
    </location>
</feature>
<comment type="caution">
    <text evidence="3">The sequence shown here is derived from an EMBL/GenBank/DDBJ whole genome shotgun (WGS) entry which is preliminary data.</text>
</comment>
<evidence type="ECO:0000256" key="1">
    <source>
        <dbReference type="SAM" id="MobiDB-lite"/>
    </source>
</evidence>
<feature type="region of interest" description="Disordered" evidence="1">
    <location>
        <begin position="64"/>
        <end position="92"/>
    </location>
</feature>
<feature type="transmembrane region" description="Helical" evidence="2">
    <location>
        <begin position="268"/>
        <end position="286"/>
    </location>
</feature>
<name>A0A9Q0LMG1_ANAIG</name>
<feature type="transmembrane region" description="Helical" evidence="2">
    <location>
        <begin position="179"/>
        <end position="199"/>
    </location>
</feature>
<feature type="transmembrane region" description="Helical" evidence="2">
    <location>
        <begin position="239"/>
        <end position="262"/>
    </location>
</feature>
<proteinExistence type="predicted"/>
<feature type="transmembrane region" description="Helical" evidence="2">
    <location>
        <begin position="205"/>
        <end position="227"/>
    </location>
</feature>
<feature type="transmembrane region" description="Helical" evidence="2">
    <location>
        <begin position="413"/>
        <end position="432"/>
    </location>
</feature>
<protein>
    <submittedName>
        <fullName evidence="3">Bypass of stop codon protein</fullName>
    </submittedName>
</protein>
<dbReference type="OMA" id="CAMESYH"/>
<dbReference type="Proteomes" id="UP001149090">
    <property type="component" value="Unassembled WGS sequence"/>
</dbReference>
<evidence type="ECO:0000313" key="4">
    <source>
        <dbReference type="Proteomes" id="UP001149090"/>
    </source>
</evidence>
<dbReference type="SUPFAM" id="SSF103473">
    <property type="entry name" value="MFS general substrate transporter"/>
    <property type="match status" value="1"/>
</dbReference>
<evidence type="ECO:0000313" key="3">
    <source>
        <dbReference type="EMBL" id="KAJ5075220.1"/>
    </source>
</evidence>
<dbReference type="OrthoDB" id="409243at2759"/>
<keyword evidence="4" id="KW-1185">Reference proteome</keyword>
<accession>A0A9Q0LMG1</accession>
<feature type="compositionally biased region" description="Basic and acidic residues" evidence="1">
    <location>
        <begin position="66"/>
        <end position="78"/>
    </location>
</feature>
<sequence>MAEIDKANEIKEIKETKEIKEIEEKEENDDLEDNEKIPININIRDIKESIKIKENAEIEEIEENEKEINENSDEEKKSLLSIDSTDPNQLNPDVCSEKEKISDANRAFREIFITTFAQFMGYAALFALQAELKKKYDINEGTTKSHIFGFAVSFLYIGNLLFRLGHNVVFALFKPRDRVLISITSMSCSMIILFFTISANSIPSMAWVFIAYILGGIGIGTFEANMLRVATPFGPKTKAWCLYGIPPGIVMITIGSFLLMQVGVHVKWIYLSVLCFLVFGLILYLIRIYRRASRIETISAKEFIKFFRKFPRKIWEPKVRPYALTMMVNMFSVSLFSPGVILYIFGKNDIFFSGTSTKMAYHLFVTIYDAGFFIGDLGGRKLIYRSKKNYHPAFFLILNIIGIGFGVSHLSELAITAGIFIALGNGIIYSLSCRNIDEKIDRKYNLIGLSYWLFVGDIGSVIGSNLISFIS</sequence>
<dbReference type="EMBL" id="JAPDFW010000066">
    <property type="protein sequence ID" value="KAJ5075220.1"/>
    <property type="molecule type" value="Genomic_DNA"/>
</dbReference>
<feature type="transmembrane region" description="Helical" evidence="2">
    <location>
        <begin position="147"/>
        <end position="172"/>
    </location>
</feature>
<feature type="transmembrane region" description="Helical" evidence="2">
    <location>
        <begin position="107"/>
        <end position="127"/>
    </location>
</feature>
<organism evidence="3 4">
    <name type="scientific">Anaeramoeba ignava</name>
    <name type="common">Anaerobic marine amoeba</name>
    <dbReference type="NCBI Taxonomy" id="1746090"/>
    <lineage>
        <taxon>Eukaryota</taxon>
        <taxon>Metamonada</taxon>
        <taxon>Anaeramoebidae</taxon>
        <taxon>Anaeramoeba</taxon>
    </lineage>
</organism>
<evidence type="ECO:0000256" key="2">
    <source>
        <dbReference type="SAM" id="Phobius"/>
    </source>
</evidence>
<keyword evidence="2" id="KW-0472">Membrane</keyword>
<keyword evidence="2" id="KW-1133">Transmembrane helix</keyword>
<dbReference type="CDD" id="cd06174">
    <property type="entry name" value="MFS"/>
    <property type="match status" value="1"/>
</dbReference>
<feature type="transmembrane region" description="Helical" evidence="2">
    <location>
        <begin position="322"/>
        <end position="345"/>
    </location>
</feature>
<feature type="compositionally biased region" description="Polar residues" evidence="1">
    <location>
        <begin position="81"/>
        <end position="91"/>
    </location>
</feature>
<reference evidence="3" key="1">
    <citation type="submission" date="2022-10" db="EMBL/GenBank/DDBJ databases">
        <title>Novel sulphate-reducing endosymbionts in the free-living metamonad Anaeramoeba.</title>
        <authorList>
            <person name="Jerlstrom-Hultqvist J."/>
            <person name="Cepicka I."/>
            <person name="Gallot-Lavallee L."/>
            <person name="Salas-Leiva D."/>
            <person name="Curtis B.A."/>
            <person name="Zahonova K."/>
            <person name="Pipaliya S."/>
            <person name="Dacks J."/>
            <person name="Roger A.J."/>
        </authorList>
    </citation>
    <scope>NUCLEOTIDE SEQUENCE</scope>
    <source>
        <strain evidence="3">BMAN</strain>
    </source>
</reference>